<keyword evidence="9" id="KW-0687">Ribonucleoprotein</keyword>
<dbReference type="Gene3D" id="2.30.30.100">
    <property type="match status" value="1"/>
</dbReference>
<dbReference type="Gene3D" id="3.30.200.150">
    <property type="match status" value="1"/>
</dbReference>
<organism evidence="12 13">
    <name type="scientific">Schizophyllum amplum</name>
    <dbReference type="NCBI Taxonomy" id="97359"/>
    <lineage>
        <taxon>Eukaryota</taxon>
        <taxon>Fungi</taxon>
        <taxon>Dikarya</taxon>
        <taxon>Basidiomycota</taxon>
        <taxon>Agaricomycotina</taxon>
        <taxon>Agaricomycetes</taxon>
        <taxon>Agaricomycetidae</taxon>
        <taxon>Agaricales</taxon>
        <taxon>Schizophyllaceae</taxon>
        <taxon>Schizophyllum</taxon>
    </lineage>
</organism>
<keyword evidence="5" id="KW-0507">mRNA processing</keyword>
<keyword evidence="4" id="KW-0963">Cytoplasm</keyword>
<dbReference type="InterPro" id="IPR001163">
    <property type="entry name" value="Sm_dom_euk/arc"/>
</dbReference>
<dbReference type="GO" id="GO:0000398">
    <property type="term" value="P:mRNA splicing, via spliceosome"/>
    <property type="evidence" value="ECO:0007669"/>
    <property type="project" value="TreeGrafter"/>
</dbReference>
<evidence type="ECO:0000256" key="8">
    <source>
        <dbReference type="ARBA" id="ARBA00023242"/>
    </source>
</evidence>
<dbReference type="InterPro" id="IPR050914">
    <property type="entry name" value="snRNP_SmB/NAA38-like"/>
</dbReference>
<dbReference type="GO" id="GO:0070990">
    <property type="term" value="F:snRNP binding"/>
    <property type="evidence" value="ECO:0007669"/>
    <property type="project" value="TreeGrafter"/>
</dbReference>
<evidence type="ECO:0000256" key="2">
    <source>
        <dbReference type="ARBA" id="ARBA00004496"/>
    </source>
</evidence>
<keyword evidence="7" id="KW-0508">mRNA splicing</keyword>
<dbReference type="Pfam" id="PF01636">
    <property type="entry name" value="APH"/>
    <property type="match status" value="1"/>
</dbReference>
<accession>A0A550C7N8</accession>
<dbReference type="OrthoDB" id="2906425at2759"/>
<keyword evidence="6" id="KW-0694">RNA-binding</keyword>
<dbReference type="InterPro" id="IPR002575">
    <property type="entry name" value="Aminoglycoside_PTrfase"/>
</dbReference>
<dbReference type="Proteomes" id="UP000320762">
    <property type="component" value="Unassembled WGS sequence"/>
</dbReference>
<dbReference type="CDD" id="cd01717">
    <property type="entry name" value="Sm_B"/>
    <property type="match status" value="1"/>
</dbReference>
<dbReference type="STRING" id="97359.A0A550C7N8"/>
<dbReference type="FunFam" id="2.30.30.100:FF:000047">
    <property type="entry name" value="Small nuclear ribonucleoprotein SmB, putative"/>
    <property type="match status" value="1"/>
</dbReference>
<dbReference type="PANTHER" id="PTHR10701">
    <property type="entry name" value="SMALL NUCLEAR RIBONUCLEOPROTEIN-ASSOCIATED PROTEIN B AND N"/>
    <property type="match status" value="1"/>
</dbReference>
<dbReference type="GO" id="GO:0005737">
    <property type="term" value="C:cytoplasm"/>
    <property type="evidence" value="ECO:0007669"/>
    <property type="project" value="UniProtKB-SubCell"/>
</dbReference>
<evidence type="ECO:0000256" key="7">
    <source>
        <dbReference type="ARBA" id="ARBA00023187"/>
    </source>
</evidence>
<feature type="domain" description="Sm" evidence="11">
    <location>
        <begin position="6"/>
        <end position="92"/>
    </location>
</feature>
<name>A0A550C7N8_9AGAR</name>
<dbReference type="GO" id="GO:0005686">
    <property type="term" value="C:U2 snRNP"/>
    <property type="evidence" value="ECO:0007669"/>
    <property type="project" value="TreeGrafter"/>
</dbReference>
<evidence type="ECO:0000256" key="3">
    <source>
        <dbReference type="ARBA" id="ARBA00009123"/>
    </source>
</evidence>
<evidence type="ECO:0000256" key="10">
    <source>
        <dbReference type="ARBA" id="ARBA00041355"/>
    </source>
</evidence>
<comment type="subcellular location">
    <subcellularLocation>
        <location evidence="2">Cytoplasm</location>
    </subcellularLocation>
    <subcellularLocation>
        <location evidence="1">Nucleus</location>
    </subcellularLocation>
</comment>
<dbReference type="GO" id="GO:0071013">
    <property type="term" value="C:catalytic step 2 spliceosome"/>
    <property type="evidence" value="ECO:0007669"/>
    <property type="project" value="TreeGrafter"/>
</dbReference>
<reference evidence="12 13" key="1">
    <citation type="journal article" date="2019" name="New Phytol.">
        <title>Comparative genomics reveals unique wood-decay strategies and fruiting body development in the Schizophyllaceae.</title>
        <authorList>
            <person name="Almasi E."/>
            <person name="Sahu N."/>
            <person name="Krizsan K."/>
            <person name="Balint B."/>
            <person name="Kovacs G.M."/>
            <person name="Kiss B."/>
            <person name="Cseklye J."/>
            <person name="Drula E."/>
            <person name="Henrissat B."/>
            <person name="Nagy I."/>
            <person name="Chovatia M."/>
            <person name="Adam C."/>
            <person name="LaButti K."/>
            <person name="Lipzen A."/>
            <person name="Riley R."/>
            <person name="Grigoriev I.V."/>
            <person name="Nagy L.G."/>
        </authorList>
    </citation>
    <scope>NUCLEOTIDE SEQUENCE [LARGE SCALE GENOMIC DNA]</scope>
    <source>
        <strain evidence="12 13">NL-1724</strain>
    </source>
</reference>
<dbReference type="SUPFAM" id="SSF56112">
    <property type="entry name" value="Protein kinase-like (PK-like)"/>
    <property type="match status" value="1"/>
</dbReference>
<dbReference type="GO" id="GO:0071004">
    <property type="term" value="C:U2-type prespliceosome"/>
    <property type="evidence" value="ECO:0007669"/>
    <property type="project" value="TreeGrafter"/>
</dbReference>
<dbReference type="GO" id="GO:0003723">
    <property type="term" value="F:RNA binding"/>
    <property type="evidence" value="ECO:0007669"/>
    <property type="project" value="UniProtKB-KW"/>
</dbReference>
<gene>
    <name evidence="12" type="ORF">BD626DRAFT_538587</name>
</gene>
<dbReference type="GO" id="GO:0005685">
    <property type="term" value="C:U1 snRNP"/>
    <property type="evidence" value="ECO:0007669"/>
    <property type="project" value="TreeGrafter"/>
</dbReference>
<keyword evidence="13" id="KW-1185">Reference proteome</keyword>
<dbReference type="EMBL" id="VDMD01000020">
    <property type="protein sequence ID" value="TRM60799.1"/>
    <property type="molecule type" value="Genomic_DNA"/>
</dbReference>
<evidence type="ECO:0000259" key="11">
    <source>
        <dbReference type="PROSITE" id="PS52002"/>
    </source>
</evidence>
<keyword evidence="8" id="KW-0539">Nucleus</keyword>
<comment type="similarity">
    <text evidence="3">Belongs to the snRNP SmB/SmN family.</text>
</comment>
<evidence type="ECO:0000313" key="12">
    <source>
        <dbReference type="EMBL" id="TRM60799.1"/>
    </source>
</evidence>
<dbReference type="PANTHER" id="PTHR10701:SF0">
    <property type="entry name" value="SMALL NUCLEAR RIBONUCLEOPROTEIN-ASSOCIATED PROTEIN B"/>
    <property type="match status" value="1"/>
</dbReference>
<dbReference type="PROSITE" id="PS52002">
    <property type="entry name" value="SM"/>
    <property type="match status" value="1"/>
</dbReference>
<evidence type="ECO:0000256" key="9">
    <source>
        <dbReference type="ARBA" id="ARBA00023274"/>
    </source>
</evidence>
<dbReference type="GO" id="GO:0005687">
    <property type="term" value="C:U4 snRNP"/>
    <property type="evidence" value="ECO:0007669"/>
    <property type="project" value="TreeGrafter"/>
</dbReference>
<comment type="caution">
    <text evidence="12">The sequence shown here is derived from an EMBL/GenBank/DDBJ whole genome shotgun (WGS) entry which is preliminary data.</text>
</comment>
<dbReference type="GO" id="GO:0005682">
    <property type="term" value="C:U5 snRNP"/>
    <property type="evidence" value="ECO:0007669"/>
    <property type="project" value="TreeGrafter"/>
</dbReference>
<dbReference type="Pfam" id="PF01423">
    <property type="entry name" value="LSM"/>
    <property type="match status" value="1"/>
</dbReference>
<protein>
    <recommendedName>
        <fullName evidence="10">Sm protein B</fullName>
    </recommendedName>
</protein>
<dbReference type="InterPro" id="IPR047575">
    <property type="entry name" value="Sm"/>
</dbReference>
<evidence type="ECO:0000256" key="6">
    <source>
        <dbReference type="ARBA" id="ARBA00022884"/>
    </source>
</evidence>
<dbReference type="Gene3D" id="3.90.1200.10">
    <property type="match status" value="1"/>
</dbReference>
<evidence type="ECO:0000313" key="13">
    <source>
        <dbReference type="Proteomes" id="UP000320762"/>
    </source>
</evidence>
<dbReference type="AlphaFoldDB" id="A0A550C7N8"/>
<dbReference type="SUPFAM" id="SSF50182">
    <property type="entry name" value="Sm-like ribonucleoproteins"/>
    <property type="match status" value="1"/>
</dbReference>
<sequence>MPPPKSKGGKMLGLINWRIKVTINDGRQLVGQMLAFDRHMNLVLAECEEFRRIRPKKKPGQETQPEQEVKRALGLVILRGETVVSLSVESPPPVQEDDKKSALPVGPGRVGAPPFQGPPMGFPPPGMPGPPPALQAGRLASRPALVVLEVLPSWTVRPTSMKVMISLCERARNGANCANGQDHSKRILPQARGAEDEEDVGEDAYVVLDVEAEGTWKDCNVNLHIQASRQDWKLPAKKFWLARRIFRILNRAVEDVEVASTLLAPLEASVLSIWARLQRTTSTEAHALRYLRSVGLDIPIPRLILSCVYRGTTYTVMTRVPGTNMMHAIRQGNLTPNVVKTVASEVSIALGELDTLRQSPSDAGKVMMSASGHDLPDPVVFFEDRSGPYPSVIELWAHCGDYSDLAEMMGDVDQETLDIMAADPIRYVHPDMRLYNIIVRDGHLSGIIDWEDSGWFPSSWQVHTLRWPRIGCSGPWLQYWLEYWFSEEAEAAYVASKSFLIKSPV</sequence>
<evidence type="ECO:0000256" key="1">
    <source>
        <dbReference type="ARBA" id="ARBA00004123"/>
    </source>
</evidence>
<dbReference type="SMART" id="SM00651">
    <property type="entry name" value="Sm"/>
    <property type="match status" value="1"/>
</dbReference>
<dbReference type="InterPro" id="IPR011009">
    <property type="entry name" value="Kinase-like_dom_sf"/>
</dbReference>
<dbReference type="InterPro" id="IPR010920">
    <property type="entry name" value="LSM_dom_sf"/>
</dbReference>
<evidence type="ECO:0000256" key="4">
    <source>
        <dbReference type="ARBA" id="ARBA00022490"/>
    </source>
</evidence>
<evidence type="ECO:0000256" key="5">
    <source>
        <dbReference type="ARBA" id="ARBA00022664"/>
    </source>
</evidence>
<proteinExistence type="inferred from homology"/>
<dbReference type="GO" id="GO:0046540">
    <property type="term" value="C:U4/U6 x U5 tri-snRNP complex"/>
    <property type="evidence" value="ECO:0007669"/>
    <property type="project" value="TreeGrafter"/>
</dbReference>